<dbReference type="InterPro" id="IPR000917">
    <property type="entry name" value="Sulfatase_N"/>
</dbReference>
<dbReference type="InterPro" id="IPR017850">
    <property type="entry name" value="Alkaline_phosphatase_core_sf"/>
</dbReference>
<evidence type="ECO:0000313" key="6">
    <source>
        <dbReference type="EMBL" id="CAB4993054.1"/>
    </source>
</evidence>
<dbReference type="InterPro" id="IPR024607">
    <property type="entry name" value="Sulfatase_CS"/>
</dbReference>
<evidence type="ECO:0000256" key="1">
    <source>
        <dbReference type="ARBA" id="ARBA00008779"/>
    </source>
</evidence>
<dbReference type="SUPFAM" id="SSF53649">
    <property type="entry name" value="Alkaline phosphatase-like"/>
    <property type="match status" value="1"/>
</dbReference>
<evidence type="ECO:0000256" key="2">
    <source>
        <dbReference type="ARBA" id="ARBA00022723"/>
    </source>
</evidence>
<protein>
    <submittedName>
        <fullName evidence="6">Unannotated protein</fullName>
    </submittedName>
</protein>
<dbReference type="EMBL" id="CAFBOR010000145">
    <property type="protein sequence ID" value="CAB4993054.1"/>
    <property type="molecule type" value="Genomic_DNA"/>
</dbReference>
<feature type="domain" description="Sulfatase N-terminal" evidence="5">
    <location>
        <begin position="39"/>
        <end position="452"/>
    </location>
</feature>
<dbReference type="PANTHER" id="PTHR42693">
    <property type="entry name" value="ARYLSULFATASE FAMILY MEMBER"/>
    <property type="match status" value="1"/>
</dbReference>
<dbReference type="PANTHER" id="PTHR42693:SF33">
    <property type="entry name" value="ARYLSULFATASE"/>
    <property type="match status" value="1"/>
</dbReference>
<dbReference type="Pfam" id="PF00884">
    <property type="entry name" value="Sulfatase"/>
    <property type="match status" value="1"/>
</dbReference>
<dbReference type="GO" id="GO:0004065">
    <property type="term" value="F:arylsulfatase activity"/>
    <property type="evidence" value="ECO:0007669"/>
    <property type="project" value="TreeGrafter"/>
</dbReference>
<evidence type="ECO:0000256" key="3">
    <source>
        <dbReference type="ARBA" id="ARBA00022801"/>
    </source>
</evidence>
<dbReference type="GO" id="GO:0046872">
    <property type="term" value="F:metal ion binding"/>
    <property type="evidence" value="ECO:0007669"/>
    <property type="project" value="UniProtKB-KW"/>
</dbReference>
<dbReference type="Gene3D" id="3.40.720.10">
    <property type="entry name" value="Alkaline Phosphatase, subunit A"/>
    <property type="match status" value="1"/>
</dbReference>
<proteinExistence type="inferred from homology"/>
<keyword evidence="4" id="KW-0106">Calcium</keyword>
<reference evidence="6" key="1">
    <citation type="submission" date="2020-05" db="EMBL/GenBank/DDBJ databases">
        <authorList>
            <person name="Chiriac C."/>
            <person name="Salcher M."/>
            <person name="Ghai R."/>
            <person name="Kavagutti S V."/>
        </authorList>
    </citation>
    <scope>NUCLEOTIDE SEQUENCE</scope>
</reference>
<dbReference type="Gene3D" id="3.30.1120.10">
    <property type="match status" value="1"/>
</dbReference>
<accession>A0A6J7NSP0</accession>
<dbReference type="PROSITE" id="PS00523">
    <property type="entry name" value="SULFATASE_1"/>
    <property type="match status" value="1"/>
</dbReference>
<dbReference type="AlphaFoldDB" id="A0A6J7NSP0"/>
<dbReference type="PROSITE" id="PS00149">
    <property type="entry name" value="SULFATASE_2"/>
    <property type="match status" value="1"/>
</dbReference>
<dbReference type="CDD" id="cd16025">
    <property type="entry name" value="PAS_like"/>
    <property type="match status" value="1"/>
</dbReference>
<sequence>MNDKFSPRTYPDFAGTVGRTFAGSKGSWADRKTPRGGAPNIVVMLADDLGFSDLGCYGSEIRTPNLDALAARGMRMTNFHAAPMCSPTRASLLTGLSPHRAGFGSVAHFDPGFPGYAMELPPQVDTLAEQLRDRGYATLMVGKWHLCKDSDASAAGPQHSWPIQRGFDRFYGFLDAFTNLHQPHRLTQDNSTVEVDEYPEGYYLTDDLTTRSISMIRERKSSNPEQPFFLYFAHGAVHAPLHAKAEDIERYKDRYTEGWDSLREERFARQKALGIVPADTKLPARNSEPNHDVEAWDSLDEMQRELFAKHMAVYAGMVDNIDQNVGRLIAALEQLDELDNTIFIFTSDNGASREGEEVGTTSYYVHLMQGNDVEADHARLDLIGGPQTTPHYPRGWAMASNTPFRLYKINTHQGGHSVPFIVSWPDGLPSDGSMRDQWGHVSDLLPTLIDVVDGVAPTTQADGSALDGKSLLEVMRDPSAVSLHTEQAVEVNGHRGFYRDGWEAVTLHQSLTPFADESWELYDLTVDRTEMNNLADVDPDRLEELKSAWEEAAWAQQIYPLDEGTSLKYLIRPERSSVYSLPVTIAAGTPTLERWRSVQLIWFRSCAIEIAVSLNSTDRGHLVAHGDQGGGYAIYVLDSHIWFCHNDGRGNLRRLDGGPITPGTHKIACLLSAAGSNLWDVSLSIDSAVTASLDGVPMLYGIAPFEGIDIGIDRRSPVSWELFERFGAFAFTGEIETVSFTPGELAPGAPDTLIGMLTDMGLRFE</sequence>
<keyword evidence="3" id="KW-0378">Hydrolase</keyword>
<evidence type="ECO:0000256" key="4">
    <source>
        <dbReference type="ARBA" id="ARBA00022837"/>
    </source>
</evidence>
<organism evidence="6">
    <name type="scientific">freshwater metagenome</name>
    <dbReference type="NCBI Taxonomy" id="449393"/>
    <lineage>
        <taxon>unclassified sequences</taxon>
        <taxon>metagenomes</taxon>
        <taxon>ecological metagenomes</taxon>
    </lineage>
</organism>
<dbReference type="InterPro" id="IPR050738">
    <property type="entry name" value="Sulfatase"/>
</dbReference>
<keyword evidence="2" id="KW-0479">Metal-binding</keyword>
<evidence type="ECO:0000259" key="5">
    <source>
        <dbReference type="Pfam" id="PF00884"/>
    </source>
</evidence>
<comment type="similarity">
    <text evidence="1">Belongs to the sulfatase family.</text>
</comment>
<name>A0A6J7NSP0_9ZZZZ</name>
<gene>
    <name evidence="6" type="ORF">UFOPK3974_01041</name>
</gene>